<organism evidence="3">
    <name type="scientific">Gongylonema pulchrum</name>
    <dbReference type="NCBI Taxonomy" id="637853"/>
    <lineage>
        <taxon>Eukaryota</taxon>
        <taxon>Metazoa</taxon>
        <taxon>Ecdysozoa</taxon>
        <taxon>Nematoda</taxon>
        <taxon>Chromadorea</taxon>
        <taxon>Rhabditida</taxon>
        <taxon>Spirurina</taxon>
        <taxon>Spiruromorpha</taxon>
        <taxon>Spiruroidea</taxon>
        <taxon>Gongylonematidae</taxon>
        <taxon>Gongylonema</taxon>
    </lineage>
</organism>
<proteinExistence type="predicted"/>
<dbReference type="AlphaFoldDB" id="A0A183DM94"/>
<dbReference type="WBParaSite" id="GPUH_0000984601-mRNA-1">
    <property type="protein sequence ID" value="GPUH_0000984601-mRNA-1"/>
    <property type="gene ID" value="GPUH_0000984601"/>
</dbReference>
<sequence length="202" mass="22823">MTANSEWIHDDVNGVWAYEHSADKILAMLFADAHRKDTGTLILTIKTKKGIAQEDHTFAELVSTCGKDYLQIIQAIASASCRSHCFCNLILACHQCRRLSTPDCEWRFNGKLCFHPITLYYSGKECAEVRLSCVGGKLKARGEIVRNGRIGTFQLVPPDAESQLHDVLPVLLKCSRNGSWTGIVWKQKMTYEKIRIDQIYCN</sequence>
<name>A0A183DM94_9BILA</name>
<gene>
    <name evidence="1" type="ORF">GPUH_LOCUS9834</name>
</gene>
<protein>
    <submittedName>
        <fullName evidence="3">DUF927 domain-containing protein</fullName>
    </submittedName>
</protein>
<dbReference type="EMBL" id="UYRT01034209">
    <property type="protein sequence ID" value="VDK78224.1"/>
    <property type="molecule type" value="Genomic_DNA"/>
</dbReference>
<dbReference type="Proteomes" id="UP000271098">
    <property type="component" value="Unassembled WGS sequence"/>
</dbReference>
<evidence type="ECO:0000313" key="1">
    <source>
        <dbReference type="EMBL" id="VDK78224.1"/>
    </source>
</evidence>
<evidence type="ECO:0000313" key="3">
    <source>
        <dbReference type="WBParaSite" id="GPUH_0000984601-mRNA-1"/>
    </source>
</evidence>
<reference evidence="3" key="1">
    <citation type="submission" date="2016-06" db="UniProtKB">
        <authorList>
            <consortium name="WormBaseParasite"/>
        </authorList>
    </citation>
    <scope>IDENTIFICATION</scope>
</reference>
<accession>A0A183DM94</accession>
<reference evidence="1 2" key="2">
    <citation type="submission" date="2018-11" db="EMBL/GenBank/DDBJ databases">
        <authorList>
            <consortium name="Pathogen Informatics"/>
        </authorList>
    </citation>
    <scope>NUCLEOTIDE SEQUENCE [LARGE SCALE GENOMIC DNA]</scope>
</reference>
<keyword evidence="2" id="KW-1185">Reference proteome</keyword>
<evidence type="ECO:0000313" key="2">
    <source>
        <dbReference type="Proteomes" id="UP000271098"/>
    </source>
</evidence>